<dbReference type="InParanoid" id="H2AV83"/>
<comment type="catalytic activity">
    <reaction evidence="1 4">
        <text>[protein]-peptidylproline (omega=180) = [protein]-peptidylproline (omega=0)</text>
        <dbReference type="Rhea" id="RHEA:16237"/>
        <dbReference type="Rhea" id="RHEA-COMP:10747"/>
        <dbReference type="Rhea" id="RHEA-COMP:10748"/>
        <dbReference type="ChEBI" id="CHEBI:83833"/>
        <dbReference type="ChEBI" id="CHEBI:83834"/>
        <dbReference type="EC" id="5.2.1.8"/>
    </reaction>
</comment>
<keyword evidence="4" id="KW-0732">Signal</keyword>
<dbReference type="Proteomes" id="UP000005220">
    <property type="component" value="Chromosome 5"/>
</dbReference>
<dbReference type="GeneID" id="13882862"/>
<feature type="signal peptide" evidence="4">
    <location>
        <begin position="1"/>
        <end position="17"/>
    </location>
</feature>
<dbReference type="GO" id="GO:0006457">
    <property type="term" value="P:protein folding"/>
    <property type="evidence" value="ECO:0007669"/>
    <property type="project" value="TreeGrafter"/>
</dbReference>
<dbReference type="HOGENOM" id="CLU_012062_4_2_1"/>
<evidence type="ECO:0000256" key="2">
    <source>
        <dbReference type="ARBA" id="ARBA00023110"/>
    </source>
</evidence>
<dbReference type="AlphaFoldDB" id="H2AV83"/>
<dbReference type="InterPro" id="IPR029000">
    <property type="entry name" value="Cyclophilin-like_dom_sf"/>
</dbReference>
<dbReference type="Gene3D" id="2.40.100.10">
    <property type="entry name" value="Cyclophilin-like"/>
    <property type="match status" value="1"/>
</dbReference>
<proteinExistence type="inferred from homology"/>
<dbReference type="EC" id="5.2.1.8" evidence="4"/>
<keyword evidence="7" id="KW-1185">Reference proteome</keyword>
<dbReference type="GO" id="GO:0005737">
    <property type="term" value="C:cytoplasm"/>
    <property type="evidence" value="ECO:0007669"/>
    <property type="project" value="TreeGrafter"/>
</dbReference>
<organism evidence="6 7">
    <name type="scientific">Kazachstania africana (strain ATCC 22294 / BCRC 22015 / CBS 2517 / CECT 1963 / NBRC 1671 / NRRL Y-8276)</name>
    <name type="common">Yeast</name>
    <name type="synonym">Kluyveromyces africanus</name>
    <dbReference type="NCBI Taxonomy" id="1071382"/>
    <lineage>
        <taxon>Eukaryota</taxon>
        <taxon>Fungi</taxon>
        <taxon>Dikarya</taxon>
        <taxon>Ascomycota</taxon>
        <taxon>Saccharomycotina</taxon>
        <taxon>Saccharomycetes</taxon>
        <taxon>Saccharomycetales</taxon>
        <taxon>Saccharomycetaceae</taxon>
        <taxon>Kazachstania</taxon>
    </lineage>
</organism>
<evidence type="ECO:0000256" key="3">
    <source>
        <dbReference type="ARBA" id="ARBA00023235"/>
    </source>
</evidence>
<dbReference type="GO" id="GO:0016018">
    <property type="term" value="F:cyclosporin A binding"/>
    <property type="evidence" value="ECO:0007669"/>
    <property type="project" value="TreeGrafter"/>
</dbReference>
<dbReference type="OrthoDB" id="271386at2759"/>
<dbReference type="PRINTS" id="PR00153">
    <property type="entry name" value="CSAPPISMRASE"/>
</dbReference>
<dbReference type="EMBL" id="HE650825">
    <property type="protein sequence ID" value="CCF58283.1"/>
    <property type="molecule type" value="Genomic_DNA"/>
</dbReference>
<evidence type="ECO:0000313" key="6">
    <source>
        <dbReference type="EMBL" id="CCF58283.1"/>
    </source>
</evidence>
<name>H2AV83_KAZAF</name>
<dbReference type="SUPFAM" id="SSF50891">
    <property type="entry name" value="Cyclophilin-like"/>
    <property type="match status" value="1"/>
</dbReference>
<comment type="similarity">
    <text evidence="4">Belongs to the cyclophilin-type PPIase family.</text>
</comment>
<reference evidence="6" key="1">
    <citation type="journal article" date="2011" name="Proc. Natl. Acad. Sci. U.S.A.">
        <title>Evolutionary erosion of yeast sex chromosomes by mating-type switching accidents.</title>
        <authorList>
            <person name="Gordon J.L."/>
            <person name="Armisen D."/>
            <person name="Proux-Wera E."/>
            <person name="Oheigeartaigh S.S."/>
            <person name="Byrne K.P."/>
            <person name="Wolfe K.H."/>
        </authorList>
    </citation>
    <scope>NUCLEOTIDE SEQUENCE [LARGE SCALE GENOMIC DNA]</scope>
    <source>
        <strain evidence="6">Type strain:CBS 2517</strain>
    </source>
</reference>
<dbReference type="PANTHER" id="PTHR11071">
    <property type="entry name" value="PEPTIDYL-PROLYL CIS-TRANS ISOMERASE"/>
    <property type="match status" value="1"/>
</dbReference>
<keyword evidence="3 4" id="KW-0413">Isomerase</keyword>
<dbReference type="eggNOG" id="KOG0880">
    <property type="taxonomic scope" value="Eukaryota"/>
</dbReference>
<protein>
    <recommendedName>
        <fullName evidence="4">Peptidyl-prolyl cis-trans isomerase</fullName>
        <shortName evidence="4">PPIase</shortName>
        <ecNumber evidence="4">5.2.1.8</ecNumber>
    </recommendedName>
</protein>
<dbReference type="PROSITE" id="PS50072">
    <property type="entry name" value="CSA_PPIASE_2"/>
    <property type="match status" value="1"/>
</dbReference>
<comment type="function">
    <text evidence="4">PPIases accelerate the folding of proteins. It catalyzes the cis-trans isomerization of proline imidic peptide bonds in oligopeptides.</text>
</comment>
<dbReference type="Pfam" id="PF00160">
    <property type="entry name" value="Pro_isomerase"/>
    <property type="match status" value="1"/>
</dbReference>
<gene>
    <name evidence="6" type="primary">KAFR0E01290</name>
    <name evidence="6" type="ORF">KAFR_0E01290</name>
</gene>
<keyword evidence="2 4" id="KW-0697">Rotamase</keyword>
<feature type="domain" description="PPIase cyclophilin-type" evidence="5">
    <location>
        <begin position="25"/>
        <end position="174"/>
    </location>
</feature>
<dbReference type="InterPro" id="IPR002130">
    <property type="entry name" value="Cyclophilin-type_PPIase_dom"/>
</dbReference>
<evidence type="ECO:0000313" key="7">
    <source>
        <dbReference type="Proteomes" id="UP000005220"/>
    </source>
</evidence>
<evidence type="ECO:0000256" key="4">
    <source>
        <dbReference type="RuleBase" id="RU363019"/>
    </source>
</evidence>
<evidence type="ECO:0000259" key="5">
    <source>
        <dbReference type="PROSITE" id="PS50072"/>
    </source>
</evidence>
<reference evidence="6" key="2">
    <citation type="submission" date="2012-01" db="EMBL/GenBank/DDBJ databases">
        <authorList>
            <person name="Byrne K."/>
        </authorList>
    </citation>
    <scope>NUCLEOTIDE SEQUENCE</scope>
    <source>
        <strain evidence="6">Type strain:CBS 2517</strain>
    </source>
</reference>
<evidence type="ECO:0000256" key="1">
    <source>
        <dbReference type="ARBA" id="ARBA00000971"/>
    </source>
</evidence>
<dbReference type="RefSeq" id="XP_003957418.1">
    <property type="nucleotide sequence ID" value="XM_003957369.1"/>
</dbReference>
<dbReference type="STRING" id="1071382.H2AV83"/>
<dbReference type="GO" id="GO:0003755">
    <property type="term" value="F:peptidyl-prolyl cis-trans isomerase activity"/>
    <property type="evidence" value="ECO:0007669"/>
    <property type="project" value="UniProtKB-UniRule"/>
</dbReference>
<sequence length="207" mass="23717">MYCLIFLIVYLITPMTSLQITHKLYFDVNVDGKSIGQLNVGLYGIDVPQAVEKFYQLTISDDPNVNFESNAHFNFLEPNEYIRCTYKGTLSNGGIDPEEKLQSSFDRRGLLAMVNEISNDWFITLAPLPHLDGHYIVFGEIIQGMEVFQNMLNEITIDDHNTIEQDVSLDNCGELEIVPLNQRQMRNLQDTLQMEAEKPARTLHDEL</sequence>
<dbReference type="KEGG" id="kaf:KAFR_0E01290"/>
<dbReference type="PANTHER" id="PTHR11071:SF561">
    <property type="entry name" value="PEPTIDYL-PROLYL CIS-TRANS ISOMERASE D-RELATED"/>
    <property type="match status" value="1"/>
</dbReference>
<feature type="chain" id="PRO_5006525464" description="Peptidyl-prolyl cis-trans isomerase" evidence="4">
    <location>
        <begin position="18"/>
        <end position="207"/>
    </location>
</feature>
<accession>H2AV83</accession>